<dbReference type="NCBIfam" id="NF003998">
    <property type="entry name" value="PRK05474.1"/>
    <property type="match status" value="1"/>
</dbReference>
<dbReference type="PANTHER" id="PTHR48408:SF1">
    <property type="entry name" value="XYLOSE ISOMERASE"/>
    <property type="match status" value="1"/>
</dbReference>
<dbReference type="AlphaFoldDB" id="A0A934RFJ1"/>
<keyword evidence="10 12" id="KW-0119">Carbohydrate metabolism</keyword>
<feature type="binding site" evidence="12">
    <location>
        <position position="305"/>
    </location>
    <ligand>
        <name>Mg(2+)</name>
        <dbReference type="ChEBI" id="CHEBI:18420"/>
        <label>2</label>
    </ligand>
</feature>
<evidence type="ECO:0000256" key="14">
    <source>
        <dbReference type="RuleBase" id="RU000610"/>
    </source>
</evidence>
<dbReference type="RefSeq" id="WP_200281210.1">
    <property type="nucleotide sequence ID" value="NZ_JAENII010000012.1"/>
</dbReference>
<dbReference type="Gene3D" id="3.20.20.150">
    <property type="entry name" value="Divalent-metal-dependent TIM barrel enzymes"/>
    <property type="match status" value="1"/>
</dbReference>
<dbReference type="Proteomes" id="UP000658278">
    <property type="component" value="Unassembled WGS sequence"/>
</dbReference>
<feature type="binding site" evidence="12">
    <location>
        <position position="266"/>
    </location>
    <ligand>
        <name>Mg(2+)</name>
        <dbReference type="ChEBI" id="CHEBI:18420"/>
        <label>2</label>
    </ligand>
</feature>
<evidence type="ECO:0000256" key="5">
    <source>
        <dbReference type="ARBA" id="ARBA00018232"/>
    </source>
</evidence>
<feature type="active site" evidence="12">
    <location>
        <position position="99"/>
    </location>
</feature>
<dbReference type="SUPFAM" id="SSF51658">
    <property type="entry name" value="Xylose isomerase-like"/>
    <property type="match status" value="1"/>
</dbReference>
<evidence type="ECO:0000256" key="12">
    <source>
        <dbReference type="HAMAP-Rule" id="MF_00455"/>
    </source>
</evidence>
<keyword evidence="8 12" id="KW-0479">Metal-binding</keyword>
<dbReference type="InterPro" id="IPR001998">
    <property type="entry name" value="Xylose_isomerase"/>
</dbReference>
<evidence type="ECO:0000313" key="17">
    <source>
        <dbReference type="Proteomes" id="UP000658278"/>
    </source>
</evidence>
<evidence type="ECO:0000259" key="15">
    <source>
        <dbReference type="Pfam" id="PF01261"/>
    </source>
</evidence>
<dbReference type="PRINTS" id="PR00688">
    <property type="entry name" value="XYLOSISMRASE"/>
</dbReference>
<dbReference type="Pfam" id="PF01261">
    <property type="entry name" value="AP_endonuc_2"/>
    <property type="match status" value="1"/>
</dbReference>
<reference evidence="16" key="1">
    <citation type="submission" date="2021-01" db="EMBL/GenBank/DDBJ databases">
        <title>Modified the classification status of verrucomicrobia.</title>
        <authorList>
            <person name="Feng X."/>
        </authorList>
    </citation>
    <scope>NUCLEOTIDE SEQUENCE</scope>
    <source>
        <strain evidence="16">KCTC 22201</strain>
    </source>
</reference>
<protein>
    <recommendedName>
        <fullName evidence="5 12">Xylose isomerase</fullName>
        <ecNumber evidence="4 12">5.3.1.5</ecNumber>
    </recommendedName>
</protein>
<evidence type="ECO:0000256" key="8">
    <source>
        <dbReference type="ARBA" id="ARBA00022723"/>
    </source>
</evidence>
<gene>
    <name evidence="12 16" type="primary">xylA</name>
    <name evidence="16" type="ORF">JIN81_14400</name>
</gene>
<feature type="domain" description="Xylose isomerase-like TIM barrel" evidence="15">
    <location>
        <begin position="89"/>
        <end position="282"/>
    </location>
</feature>
<evidence type="ECO:0000256" key="11">
    <source>
        <dbReference type="ARBA" id="ARBA00033659"/>
    </source>
</evidence>
<comment type="caution">
    <text evidence="16">The sequence shown here is derived from an EMBL/GenBank/DDBJ whole genome shotgun (WGS) entry which is preliminary data.</text>
</comment>
<dbReference type="NCBIfam" id="TIGR02630">
    <property type="entry name" value="xylose_isom_A"/>
    <property type="match status" value="1"/>
</dbReference>
<dbReference type="EC" id="5.3.1.5" evidence="4 12"/>
<feature type="binding site" evidence="12">
    <location>
        <position position="230"/>
    </location>
    <ligand>
        <name>Mg(2+)</name>
        <dbReference type="ChEBI" id="CHEBI:18420"/>
        <label>1</label>
    </ligand>
</feature>
<dbReference type="PROSITE" id="PS51415">
    <property type="entry name" value="XYLOSE_ISOMERASE"/>
    <property type="match status" value="1"/>
</dbReference>
<evidence type="ECO:0000256" key="1">
    <source>
        <dbReference type="ARBA" id="ARBA00004496"/>
    </source>
</evidence>
<name>A0A934RFJ1_9BACT</name>
<dbReference type="GO" id="GO:0042732">
    <property type="term" value="P:D-xylose metabolic process"/>
    <property type="evidence" value="ECO:0007669"/>
    <property type="project" value="UniProtKB-UniRule"/>
</dbReference>
<feature type="active site" evidence="12">
    <location>
        <position position="102"/>
    </location>
</feature>
<evidence type="ECO:0000256" key="6">
    <source>
        <dbReference type="ARBA" id="ARBA00022490"/>
    </source>
</evidence>
<dbReference type="HAMAP" id="MF_00455">
    <property type="entry name" value="Xylose_isom_A"/>
    <property type="match status" value="1"/>
</dbReference>
<feature type="binding site" evidence="12">
    <location>
        <position position="307"/>
    </location>
    <ligand>
        <name>Mg(2+)</name>
        <dbReference type="ChEBI" id="CHEBI:18420"/>
        <label>2</label>
    </ligand>
</feature>
<dbReference type="InterPro" id="IPR013022">
    <property type="entry name" value="Xyl_isomerase-like_TIM-brl"/>
</dbReference>
<evidence type="ECO:0000313" key="16">
    <source>
        <dbReference type="EMBL" id="MBK1828221.1"/>
    </source>
</evidence>
<comment type="subunit">
    <text evidence="3 12 14">Homotetramer.</text>
</comment>
<proteinExistence type="inferred from homology"/>
<comment type="catalytic activity">
    <reaction evidence="11 12 13">
        <text>alpha-D-xylose = alpha-D-xylulofuranose</text>
        <dbReference type="Rhea" id="RHEA:22816"/>
        <dbReference type="ChEBI" id="CHEBI:28518"/>
        <dbReference type="ChEBI" id="CHEBI:188998"/>
        <dbReference type="EC" id="5.3.1.5"/>
    </reaction>
</comment>
<sequence>MSYFDCDKIQYEGPTSKNPLAFKHYNPEELVDGKSMKEHLRFAAPYWHVMRNELGDPFGGGTAVMPWDDGSNSTENAVKRVDVFFEFLEKIGIDYYCWHDRDIAPELGDLAASNKALDTVVAKLKEKQAETGVKLLWGTACLFSHPRYAQGAATSPDASVYAYAAAQVKKALECTKELDGLGYTFWGGREGYATLLNTDMKRELDHLGAFLHMAVDHAKKIGFDGPFYIEPKPREPSTHQYDSDAAACLNFLREYGLMDHFKLNIETNHATLAGHTMEHELTVSANAGMLGSIDANRGDTLIGWDTDQFPTDIYGTTQVMLVVLGMGGFTTGGLNFDAKRRRESHDPIDLMHAHVGGMDTFARGLKIASAIRADGRLAEFVKERYSSFDSELGKKVEAGQCSFEDLEKIALANGEPTLASGRQEMLENLINEFI</sequence>
<keyword evidence="9 12" id="KW-0413">Isomerase</keyword>
<comment type="subcellular location">
    <subcellularLocation>
        <location evidence="1 12 14">Cytoplasm</location>
    </subcellularLocation>
</comment>
<comment type="similarity">
    <text evidence="2 12 13">Belongs to the xylose isomerase family.</text>
</comment>
<evidence type="ECO:0000256" key="13">
    <source>
        <dbReference type="RuleBase" id="RU000609"/>
    </source>
</evidence>
<keyword evidence="17" id="KW-1185">Reference proteome</keyword>
<dbReference type="InterPro" id="IPR013452">
    <property type="entry name" value="Xylose_isom_bac"/>
</dbReference>
<comment type="cofactor">
    <cofactor evidence="12">
        <name>Mg(2+)</name>
        <dbReference type="ChEBI" id="CHEBI:18420"/>
    </cofactor>
    <text evidence="12">Binds 2 magnesium ions per subunit.</text>
</comment>
<accession>A0A934RFJ1</accession>
<evidence type="ECO:0000256" key="3">
    <source>
        <dbReference type="ARBA" id="ARBA00011881"/>
    </source>
</evidence>
<evidence type="ECO:0000256" key="10">
    <source>
        <dbReference type="ARBA" id="ARBA00023277"/>
    </source>
</evidence>
<dbReference type="PANTHER" id="PTHR48408">
    <property type="match status" value="1"/>
</dbReference>
<dbReference type="InterPro" id="IPR036237">
    <property type="entry name" value="Xyl_isomerase-like_sf"/>
</dbReference>
<organism evidence="16 17">
    <name type="scientific">Haloferula rosea</name>
    <dbReference type="NCBI Taxonomy" id="490093"/>
    <lineage>
        <taxon>Bacteria</taxon>
        <taxon>Pseudomonadati</taxon>
        <taxon>Verrucomicrobiota</taxon>
        <taxon>Verrucomicrobiia</taxon>
        <taxon>Verrucomicrobiales</taxon>
        <taxon>Verrucomicrobiaceae</taxon>
        <taxon>Haloferula</taxon>
    </lineage>
</organism>
<dbReference type="GO" id="GO:0005737">
    <property type="term" value="C:cytoplasm"/>
    <property type="evidence" value="ECO:0007669"/>
    <property type="project" value="UniProtKB-SubCell"/>
</dbReference>
<feature type="binding site" evidence="12">
    <location>
        <position position="294"/>
    </location>
    <ligand>
        <name>Mg(2+)</name>
        <dbReference type="ChEBI" id="CHEBI:18420"/>
        <label>1</label>
    </ligand>
</feature>
<dbReference type="GO" id="GO:0009045">
    <property type="term" value="F:xylose isomerase activity"/>
    <property type="evidence" value="ECO:0007669"/>
    <property type="project" value="UniProtKB-UniRule"/>
</dbReference>
<evidence type="ECO:0000256" key="9">
    <source>
        <dbReference type="ARBA" id="ARBA00023235"/>
    </source>
</evidence>
<evidence type="ECO:0000256" key="4">
    <source>
        <dbReference type="ARBA" id="ARBA00011958"/>
    </source>
</evidence>
<keyword evidence="12" id="KW-0460">Magnesium</keyword>
<evidence type="ECO:0000256" key="7">
    <source>
        <dbReference type="ARBA" id="ARBA00022629"/>
    </source>
</evidence>
<dbReference type="EMBL" id="JAENII010000012">
    <property type="protein sequence ID" value="MBK1828221.1"/>
    <property type="molecule type" value="Genomic_DNA"/>
</dbReference>
<keyword evidence="7 12" id="KW-0859">Xylose metabolism</keyword>
<dbReference type="GO" id="GO:0000287">
    <property type="term" value="F:magnesium ion binding"/>
    <property type="evidence" value="ECO:0007669"/>
    <property type="project" value="UniProtKB-UniRule"/>
</dbReference>
<feature type="binding site" evidence="12">
    <location>
        <position position="337"/>
    </location>
    <ligand>
        <name>Mg(2+)</name>
        <dbReference type="ChEBI" id="CHEBI:18420"/>
        <label>1</label>
    </ligand>
</feature>
<feature type="binding site" evidence="12">
    <location>
        <position position="266"/>
    </location>
    <ligand>
        <name>Mg(2+)</name>
        <dbReference type="ChEBI" id="CHEBI:18420"/>
        <label>1</label>
    </ligand>
</feature>
<evidence type="ECO:0000256" key="2">
    <source>
        <dbReference type="ARBA" id="ARBA00005765"/>
    </source>
</evidence>
<feature type="binding site" evidence="12">
    <location>
        <position position="269"/>
    </location>
    <ligand>
        <name>Mg(2+)</name>
        <dbReference type="ChEBI" id="CHEBI:18420"/>
        <label>2</label>
    </ligand>
</feature>
<keyword evidence="6 12" id="KW-0963">Cytoplasm</keyword>